<dbReference type="EMBL" id="CP005290">
    <property type="protein sequence ID" value="AGK61549.1"/>
    <property type="molecule type" value="Genomic_DNA"/>
</dbReference>
<dbReference type="CDD" id="cd00729">
    <property type="entry name" value="rubredoxin_SM"/>
    <property type="match status" value="1"/>
</dbReference>
<evidence type="ECO:0000259" key="3">
    <source>
        <dbReference type="PROSITE" id="PS50903"/>
    </source>
</evidence>
<evidence type="ECO:0000313" key="5">
    <source>
        <dbReference type="EMBL" id="AGK61549.1"/>
    </source>
</evidence>
<reference evidence="5 6" key="1">
    <citation type="journal article" date="2013" name="Genome Announc.">
        <title>Complete Genome Sequence of the Thermophilic and Facultatively Chemolithoautotrophic Sulfate Reducer Archaeoglobus sulfaticallidus Strain PM70-1T.</title>
        <authorList>
            <person name="Stokke R."/>
            <person name="Hocking W.P."/>
            <person name="Steinsbu B.O."/>
            <person name="Steen I.H."/>
        </authorList>
    </citation>
    <scope>NUCLEOTIDE SEQUENCE [LARGE SCALE GENOMIC DNA]</scope>
    <source>
        <strain evidence="5">PM70-1</strain>
    </source>
</reference>
<dbReference type="InterPro" id="IPR012347">
    <property type="entry name" value="Ferritin-like"/>
</dbReference>
<dbReference type="InterPro" id="IPR009078">
    <property type="entry name" value="Ferritin-like_SF"/>
</dbReference>
<feature type="domain" description="Ferritin-like diiron" evidence="4">
    <location>
        <begin position="1"/>
        <end position="127"/>
    </location>
</feature>
<keyword evidence="6" id="KW-1185">Reference proteome</keyword>
<dbReference type="Pfam" id="PF02915">
    <property type="entry name" value="Rubrerythrin"/>
    <property type="match status" value="1"/>
</dbReference>
<dbReference type="RefSeq" id="WP_015591147.1">
    <property type="nucleotide sequence ID" value="NC_021169.1"/>
</dbReference>
<evidence type="ECO:0000259" key="4">
    <source>
        <dbReference type="PROSITE" id="PS50905"/>
    </source>
</evidence>
<evidence type="ECO:0000256" key="2">
    <source>
        <dbReference type="ARBA" id="ARBA00022982"/>
    </source>
</evidence>
<dbReference type="InterPro" id="IPR009040">
    <property type="entry name" value="Ferritin-like_diiron"/>
</dbReference>
<dbReference type="SUPFAM" id="SSF57802">
    <property type="entry name" value="Rubredoxin-like"/>
    <property type="match status" value="1"/>
</dbReference>
<dbReference type="InterPro" id="IPR052753">
    <property type="entry name" value="Rbr2/Nigerythrin"/>
</dbReference>
<dbReference type="PANTHER" id="PTHR33746">
    <property type="entry name" value="RUBRERYTHRIN"/>
    <property type="match status" value="1"/>
</dbReference>
<dbReference type="GO" id="GO:0005506">
    <property type="term" value="F:iron ion binding"/>
    <property type="evidence" value="ECO:0007669"/>
    <property type="project" value="InterPro"/>
</dbReference>
<dbReference type="SUPFAM" id="SSF47240">
    <property type="entry name" value="Ferritin-like"/>
    <property type="match status" value="1"/>
</dbReference>
<sequence>MSSEKNLEAAFAGESMANRRYLAFAEKAEKEGFKNVARIFRTAAESETIHAINHLKVMGGIKETLENLKVAFEGETYEKEEMYPKFIEEAKKEGNKQAERTFTWAIEAEKVHAELYKRAIAAVEQGKDVEVGDLYICEVCGFTVEGEVPEKCPVCGAKADKFRKVE</sequence>
<dbReference type="Gene3D" id="2.20.28.10">
    <property type="match status" value="1"/>
</dbReference>
<dbReference type="Proteomes" id="UP000013307">
    <property type="component" value="Chromosome"/>
</dbReference>
<organism evidence="5 6">
    <name type="scientific">Archaeoglobus sulfaticallidus PM70-1</name>
    <dbReference type="NCBI Taxonomy" id="387631"/>
    <lineage>
        <taxon>Archaea</taxon>
        <taxon>Methanobacteriati</taxon>
        <taxon>Methanobacteriota</taxon>
        <taxon>Archaeoglobi</taxon>
        <taxon>Archaeoglobales</taxon>
        <taxon>Archaeoglobaceae</taxon>
        <taxon>Archaeoglobus</taxon>
    </lineage>
</organism>
<name>N0BD69_9EURY</name>
<dbReference type="InterPro" id="IPR003251">
    <property type="entry name" value="Rr_diiron-bd_dom"/>
</dbReference>
<dbReference type="InterPro" id="IPR048574">
    <property type="entry name" value="RUBY_RBDX"/>
</dbReference>
<dbReference type="PROSITE" id="PS50905">
    <property type="entry name" value="FERRITIN_LIKE"/>
    <property type="match status" value="1"/>
</dbReference>
<dbReference type="CDD" id="cd01041">
    <property type="entry name" value="Rubrerythrin"/>
    <property type="match status" value="1"/>
</dbReference>
<evidence type="ECO:0000313" key="6">
    <source>
        <dbReference type="Proteomes" id="UP000013307"/>
    </source>
</evidence>
<protein>
    <submittedName>
        <fullName evidence="5">Rubrerythrin</fullName>
    </submittedName>
</protein>
<gene>
    <name evidence="5" type="ORF">Asulf_01572</name>
</gene>
<dbReference type="Gene3D" id="1.20.1260.10">
    <property type="match status" value="1"/>
</dbReference>
<dbReference type="GeneID" id="15393207"/>
<dbReference type="HOGENOM" id="CLU_095256_1_0_2"/>
<dbReference type="InterPro" id="IPR024934">
    <property type="entry name" value="Rubredoxin-like_dom"/>
</dbReference>
<keyword evidence="2" id="KW-0249">Electron transport</keyword>
<dbReference type="PROSITE" id="PS50903">
    <property type="entry name" value="RUBREDOXIN_LIKE"/>
    <property type="match status" value="1"/>
</dbReference>
<dbReference type="Pfam" id="PF21349">
    <property type="entry name" value="RUBY_RBDX"/>
    <property type="match status" value="1"/>
</dbReference>
<accession>N0BD69</accession>
<feature type="domain" description="Rubredoxin-like" evidence="3">
    <location>
        <begin position="132"/>
        <end position="165"/>
    </location>
</feature>
<dbReference type="GO" id="GO:0016491">
    <property type="term" value="F:oxidoreductase activity"/>
    <property type="evidence" value="ECO:0007669"/>
    <property type="project" value="InterPro"/>
</dbReference>
<dbReference type="KEGG" id="ast:Asulf_01572"/>
<proteinExistence type="predicted"/>
<keyword evidence="1" id="KW-0813">Transport</keyword>
<dbReference type="STRING" id="387631.Asulf_01572"/>
<evidence type="ECO:0000256" key="1">
    <source>
        <dbReference type="ARBA" id="ARBA00022448"/>
    </source>
</evidence>
<dbReference type="eggNOG" id="arCOG01097">
    <property type="taxonomic scope" value="Archaea"/>
</dbReference>
<dbReference type="AlphaFoldDB" id="N0BD69"/>
<dbReference type="PANTHER" id="PTHR33746:SF4">
    <property type="entry name" value="RUBRERYTHRIN"/>
    <property type="match status" value="1"/>
</dbReference>